<dbReference type="RefSeq" id="XP_010762322.1">
    <property type="nucleotide sequence ID" value="XM_010764020.1"/>
</dbReference>
<reference evidence="2 3" key="1">
    <citation type="journal article" date="2011" name="PLoS Genet.">
        <title>Comparative genomic analysis of human fungal pathogens causing paracoccidioidomycosis.</title>
        <authorList>
            <person name="Desjardins C.A."/>
            <person name="Champion M.D."/>
            <person name="Holder J.W."/>
            <person name="Muszewska A."/>
            <person name="Goldberg J."/>
            <person name="Bailao A.M."/>
            <person name="Brigido M.M."/>
            <person name="Ferreira M.E."/>
            <person name="Garcia A.M."/>
            <person name="Grynberg M."/>
            <person name="Gujja S."/>
            <person name="Heiman D.I."/>
            <person name="Henn M.R."/>
            <person name="Kodira C.D."/>
            <person name="Leon-Narvaez H."/>
            <person name="Longo L.V."/>
            <person name="Ma L.J."/>
            <person name="Malavazi I."/>
            <person name="Matsuo A.L."/>
            <person name="Morais F.V."/>
            <person name="Pereira M."/>
            <person name="Rodriguez-Brito S."/>
            <person name="Sakthikumar S."/>
            <person name="Salem-Izacc S.M."/>
            <person name="Sykes S.M."/>
            <person name="Teixeira M.M."/>
            <person name="Vallejo M.C."/>
            <person name="Walter M.E."/>
            <person name="Yandava C."/>
            <person name="Young S."/>
            <person name="Zeng Q."/>
            <person name="Zucker J."/>
            <person name="Felipe M.S."/>
            <person name="Goldman G.H."/>
            <person name="Haas B.J."/>
            <person name="McEwen J.G."/>
            <person name="Nino-Vega G."/>
            <person name="Puccia R."/>
            <person name="San-Blas G."/>
            <person name="Soares C.M."/>
            <person name="Birren B.W."/>
            <person name="Cuomo C.A."/>
        </authorList>
    </citation>
    <scope>NUCLEOTIDE SEQUENCE [LARGE SCALE GENOMIC DNA]</scope>
    <source>
        <strain evidence="2 3">Pb18</strain>
    </source>
</reference>
<evidence type="ECO:0000313" key="3">
    <source>
        <dbReference type="Proteomes" id="UP000001628"/>
    </source>
</evidence>
<gene>
    <name evidence="2" type="ORF">PADG_12188</name>
</gene>
<dbReference type="GeneID" id="22588085"/>
<accession>A0A0A0HWI0</accession>
<dbReference type="EMBL" id="KN275965">
    <property type="protein sequence ID" value="KGM91730.1"/>
    <property type="molecule type" value="Genomic_DNA"/>
</dbReference>
<organism evidence="2 3">
    <name type="scientific">Paracoccidioides brasiliensis (strain Pb18)</name>
    <dbReference type="NCBI Taxonomy" id="502780"/>
    <lineage>
        <taxon>Eukaryota</taxon>
        <taxon>Fungi</taxon>
        <taxon>Dikarya</taxon>
        <taxon>Ascomycota</taxon>
        <taxon>Pezizomycotina</taxon>
        <taxon>Eurotiomycetes</taxon>
        <taxon>Eurotiomycetidae</taxon>
        <taxon>Onygenales</taxon>
        <taxon>Ajellomycetaceae</taxon>
        <taxon>Paracoccidioides</taxon>
    </lineage>
</organism>
<sequence>MATAPAEEPTWELAPTPNLISPLTVGVEVNKGSKEHARQHIHFYLDDKRAGDDFASFSFPSLLLTHGSSSLTPQKCRSLLPSLERGPQARKTDRNDRKDMSRLPIPT</sequence>
<dbReference type="Proteomes" id="UP000001628">
    <property type="component" value="Unassembled WGS sequence"/>
</dbReference>
<proteinExistence type="predicted"/>
<feature type="region of interest" description="Disordered" evidence="1">
    <location>
        <begin position="78"/>
        <end position="107"/>
    </location>
</feature>
<dbReference type="VEuPathDB" id="FungiDB:PADG_12188"/>
<dbReference type="KEGG" id="pbn:PADG_12188"/>
<keyword evidence="3" id="KW-1185">Reference proteome</keyword>
<evidence type="ECO:0000313" key="2">
    <source>
        <dbReference type="EMBL" id="KGM91730.1"/>
    </source>
</evidence>
<dbReference type="HOGENOM" id="CLU_2210795_0_0_1"/>
<dbReference type="InParanoid" id="A0A0A0HWI0"/>
<protein>
    <submittedName>
        <fullName evidence="2">Uncharacterized protein</fullName>
    </submittedName>
</protein>
<name>A0A0A0HWI0_PARBD</name>
<feature type="compositionally biased region" description="Basic and acidic residues" evidence="1">
    <location>
        <begin position="90"/>
        <end position="101"/>
    </location>
</feature>
<evidence type="ECO:0000256" key="1">
    <source>
        <dbReference type="SAM" id="MobiDB-lite"/>
    </source>
</evidence>
<dbReference type="AlphaFoldDB" id="A0A0A0HWI0"/>